<evidence type="ECO:0000256" key="1">
    <source>
        <dbReference type="ARBA" id="ARBA00004496"/>
    </source>
</evidence>
<dbReference type="PANTHER" id="PTHR38839">
    <property type="entry name" value="TRANSCRIPTIONAL REGULATOR WHID-RELATED"/>
    <property type="match status" value="1"/>
</dbReference>
<dbReference type="KEGG" id="roz:CBI38_32395"/>
<sequence length="121" mass="13305">MLPVGPSSPPTDEITPGDRDWREDAACRGVESSVFFSPDGERGTARARRQSRGKQICEGCPVLVQCRDHALSTGEPYGVWGGMTETDRRRHARRLGRGEHRPLEPRHPRPTSAGTGDAASW</sequence>
<evidence type="ECO:0000256" key="13">
    <source>
        <dbReference type="SAM" id="MobiDB-lite"/>
    </source>
</evidence>
<evidence type="ECO:0000256" key="3">
    <source>
        <dbReference type="ARBA" id="ARBA00022485"/>
    </source>
</evidence>
<dbReference type="EMBL" id="CP021355">
    <property type="protein sequence ID" value="AWK76202.1"/>
    <property type="molecule type" value="Genomic_DNA"/>
</dbReference>
<dbReference type="GO" id="GO:0045454">
    <property type="term" value="P:cell redox homeostasis"/>
    <property type="evidence" value="ECO:0007669"/>
    <property type="project" value="TreeGrafter"/>
</dbReference>
<comment type="function">
    <text evidence="12">Acts as a transcriptional regulator. Probably redox-responsive. The apo- but not holo-form probably binds DNA.</text>
</comment>
<evidence type="ECO:0000256" key="2">
    <source>
        <dbReference type="ARBA" id="ARBA00006597"/>
    </source>
</evidence>
<dbReference type="OrthoDB" id="4954884at2"/>
<evidence type="ECO:0000256" key="12">
    <source>
        <dbReference type="HAMAP-Rule" id="MF_01479"/>
    </source>
</evidence>
<dbReference type="GO" id="GO:0047134">
    <property type="term" value="F:protein-disulfide reductase [NAD(P)H] activity"/>
    <property type="evidence" value="ECO:0007669"/>
    <property type="project" value="TreeGrafter"/>
</dbReference>
<keyword evidence="4 12" id="KW-0963">Cytoplasm</keyword>
<keyword evidence="3 12" id="KW-0004">4Fe-4S</keyword>
<dbReference type="PROSITE" id="PS51674">
    <property type="entry name" value="4FE4S_WBL"/>
    <property type="match status" value="1"/>
</dbReference>
<keyword evidence="8 12" id="KW-0805">Transcription regulation</keyword>
<evidence type="ECO:0000256" key="7">
    <source>
        <dbReference type="ARBA" id="ARBA00023014"/>
    </source>
</evidence>
<evidence type="ECO:0000256" key="4">
    <source>
        <dbReference type="ARBA" id="ARBA00022490"/>
    </source>
</evidence>
<dbReference type="HAMAP" id="MF_01479">
    <property type="entry name" value="WhiB"/>
    <property type="match status" value="1"/>
</dbReference>
<reference evidence="15 16" key="1">
    <citation type="submission" date="2017-05" db="EMBL/GenBank/DDBJ databases">
        <title>Isolation of Rhodococcus sp. S2-17 biodegrading of BP-3.</title>
        <authorList>
            <person name="Lee Y."/>
            <person name="Kim K.H."/>
            <person name="Chun B.H."/>
            <person name="Jung H.S."/>
            <person name="Jeon C.O."/>
        </authorList>
    </citation>
    <scope>NUCLEOTIDE SEQUENCE [LARGE SCALE GENOMIC DNA]</scope>
    <source>
        <strain evidence="15 16">S2-17</strain>
        <plasmid evidence="16">prb98</plasmid>
    </source>
</reference>
<feature type="region of interest" description="Disordered" evidence="13">
    <location>
        <begin position="1"/>
        <end position="20"/>
    </location>
</feature>
<dbReference type="GO" id="GO:0035731">
    <property type="term" value="F:dinitrosyl-iron complex binding"/>
    <property type="evidence" value="ECO:0007669"/>
    <property type="project" value="UniProtKB-UniRule"/>
</dbReference>
<dbReference type="GO" id="GO:0005737">
    <property type="term" value="C:cytoplasm"/>
    <property type="evidence" value="ECO:0007669"/>
    <property type="project" value="UniProtKB-SubCell"/>
</dbReference>
<proteinExistence type="inferred from homology"/>
<keyword evidence="15" id="KW-0614">Plasmid</keyword>
<dbReference type="GO" id="GO:0003677">
    <property type="term" value="F:DNA binding"/>
    <property type="evidence" value="ECO:0007669"/>
    <property type="project" value="UniProtKB-UniRule"/>
</dbReference>
<keyword evidence="5 12" id="KW-0479">Metal-binding</keyword>
<dbReference type="GO" id="GO:0046872">
    <property type="term" value="F:metal ion binding"/>
    <property type="evidence" value="ECO:0007669"/>
    <property type="project" value="UniProtKB-KW"/>
</dbReference>
<comment type="cofactor">
    <cofactor evidence="12">
        <name>[4Fe-4S] cluster</name>
        <dbReference type="ChEBI" id="CHEBI:49883"/>
    </cofactor>
    <text evidence="12">Binds 1 [4Fe-4S] cluster per subunit. Following nitrosylation of the [4Fe-4S] cluster binds 1 [4Fe-8(NO)] cluster per subunit.</text>
</comment>
<feature type="region of interest" description="Disordered" evidence="13">
    <location>
        <begin position="74"/>
        <end position="121"/>
    </location>
</feature>
<dbReference type="Proteomes" id="UP000245711">
    <property type="component" value="Plasmid pRB98"/>
</dbReference>
<feature type="domain" description="4Fe-4S Wbl-type" evidence="14">
    <location>
        <begin position="26"/>
        <end position="90"/>
    </location>
</feature>
<keyword evidence="9 12" id="KW-0238">DNA-binding</keyword>
<organism evidence="15 16">
    <name type="scientific">Rhodococcus oxybenzonivorans</name>
    <dbReference type="NCBI Taxonomy" id="1990687"/>
    <lineage>
        <taxon>Bacteria</taxon>
        <taxon>Bacillati</taxon>
        <taxon>Actinomycetota</taxon>
        <taxon>Actinomycetes</taxon>
        <taxon>Mycobacteriales</taxon>
        <taxon>Nocardiaceae</taxon>
        <taxon>Rhodococcus</taxon>
    </lineage>
</organism>
<comment type="subcellular location">
    <subcellularLocation>
        <location evidence="1 12">Cytoplasm</location>
    </subcellularLocation>
</comment>
<feature type="region of interest" description="Disordered" evidence="13">
    <location>
        <begin position="32"/>
        <end position="54"/>
    </location>
</feature>
<keyword evidence="10 12" id="KW-1015">Disulfide bond</keyword>
<evidence type="ECO:0000313" key="16">
    <source>
        <dbReference type="Proteomes" id="UP000245711"/>
    </source>
</evidence>
<comment type="similarity">
    <text evidence="2 12">Belongs to the WhiB family.</text>
</comment>
<keyword evidence="6 12" id="KW-0408">Iron</keyword>
<dbReference type="InterPro" id="IPR003482">
    <property type="entry name" value="Whib"/>
</dbReference>
<name>A0A2S2C5T2_9NOCA</name>
<keyword evidence="16" id="KW-1185">Reference proteome</keyword>
<gene>
    <name evidence="12" type="primary">whiB</name>
    <name evidence="15" type="ORF">CBI38_32395</name>
</gene>
<dbReference type="PANTHER" id="PTHR38839:SF5">
    <property type="entry name" value="TRANSCRIPTIONAL REGULATOR WHID"/>
    <property type="match status" value="1"/>
</dbReference>
<evidence type="ECO:0000259" key="14">
    <source>
        <dbReference type="PROSITE" id="PS51674"/>
    </source>
</evidence>
<dbReference type="GO" id="GO:0051539">
    <property type="term" value="F:4 iron, 4 sulfur cluster binding"/>
    <property type="evidence" value="ECO:0007669"/>
    <property type="project" value="UniProtKB-UniRule"/>
</dbReference>
<evidence type="ECO:0000256" key="11">
    <source>
        <dbReference type="ARBA" id="ARBA00023163"/>
    </source>
</evidence>
<accession>A0A2S2C5T2</accession>
<dbReference type="AlphaFoldDB" id="A0A2S2C5T2"/>
<feature type="binding site" evidence="12">
    <location>
        <position position="57"/>
    </location>
    <ligand>
        <name>[4Fe-4S] cluster</name>
        <dbReference type="ChEBI" id="CHEBI:49883"/>
    </ligand>
</feature>
<evidence type="ECO:0000256" key="6">
    <source>
        <dbReference type="ARBA" id="ARBA00023004"/>
    </source>
</evidence>
<comment type="PTM">
    <text evidence="12">Upon Fe-S cluster removal intramolecular disulfide bonds are formed.</text>
</comment>
<dbReference type="GO" id="GO:0045892">
    <property type="term" value="P:negative regulation of DNA-templated transcription"/>
    <property type="evidence" value="ECO:0007669"/>
    <property type="project" value="TreeGrafter"/>
</dbReference>
<evidence type="ECO:0000256" key="9">
    <source>
        <dbReference type="ARBA" id="ARBA00023125"/>
    </source>
</evidence>
<feature type="compositionally biased region" description="Basic and acidic residues" evidence="13">
    <location>
        <begin position="96"/>
        <end position="107"/>
    </location>
</feature>
<protein>
    <recommendedName>
        <fullName evidence="12">Transcriptional regulator WhiB</fullName>
    </recommendedName>
</protein>
<dbReference type="Pfam" id="PF02467">
    <property type="entry name" value="Whib"/>
    <property type="match status" value="1"/>
</dbReference>
<dbReference type="InterPro" id="IPR034768">
    <property type="entry name" value="4FE4S_WBL"/>
</dbReference>
<geneLocation type="plasmid" evidence="16">
    <name>prb98</name>
</geneLocation>
<feature type="binding site" evidence="12">
    <location>
        <position position="27"/>
    </location>
    <ligand>
        <name>[4Fe-4S] cluster</name>
        <dbReference type="ChEBI" id="CHEBI:49883"/>
    </ligand>
</feature>
<keyword evidence="7 12" id="KW-0411">Iron-sulfur</keyword>
<comment type="PTM">
    <text evidence="12">The Fe-S cluster can be nitrosylated by nitric oxide (NO).</text>
</comment>
<keyword evidence="11 12" id="KW-0804">Transcription</keyword>
<evidence type="ECO:0000256" key="10">
    <source>
        <dbReference type="ARBA" id="ARBA00023157"/>
    </source>
</evidence>
<dbReference type="RefSeq" id="WP_109335671.1">
    <property type="nucleotide sequence ID" value="NZ_CP021355.1"/>
</dbReference>
<evidence type="ECO:0000256" key="8">
    <source>
        <dbReference type="ARBA" id="ARBA00023015"/>
    </source>
</evidence>
<evidence type="ECO:0000256" key="5">
    <source>
        <dbReference type="ARBA" id="ARBA00022723"/>
    </source>
</evidence>
<evidence type="ECO:0000313" key="15">
    <source>
        <dbReference type="EMBL" id="AWK76202.1"/>
    </source>
</evidence>
<feature type="binding site" evidence="12">
    <location>
        <position position="60"/>
    </location>
    <ligand>
        <name>[4Fe-4S] cluster</name>
        <dbReference type="ChEBI" id="CHEBI:49883"/>
    </ligand>
</feature>
<feature type="binding site" evidence="12">
    <location>
        <position position="66"/>
    </location>
    <ligand>
        <name>[4Fe-4S] cluster</name>
        <dbReference type="ChEBI" id="CHEBI:49883"/>
    </ligand>
</feature>